<dbReference type="Gene3D" id="3.10.20.310">
    <property type="entry name" value="membrane protein fhac"/>
    <property type="match status" value="2"/>
</dbReference>
<evidence type="ECO:0000256" key="2">
    <source>
        <dbReference type="ARBA" id="ARBA00022452"/>
    </source>
</evidence>
<accession>A0ABX8ZSP4</accession>
<dbReference type="InterPro" id="IPR010827">
    <property type="entry name" value="BamA/TamA_POTRA"/>
</dbReference>
<dbReference type="Pfam" id="PF01103">
    <property type="entry name" value="Omp85"/>
    <property type="match status" value="1"/>
</dbReference>
<reference evidence="7 8" key="1">
    <citation type="submission" date="2021-08" db="EMBL/GenBank/DDBJ databases">
        <title>Comparative Genomics Analysis of the Genus Qipengyuania Reveals Extensive Genetic Diversity and Metabolic Versatility, Including the Description of Fifteen Novel Species.</title>
        <authorList>
            <person name="Liu Y."/>
        </authorList>
    </citation>
    <scope>NUCLEOTIDE SEQUENCE [LARGE SCALE GENOMIC DNA]</scope>
    <source>
        <strain evidence="7 8">1NDH13</strain>
    </source>
</reference>
<evidence type="ECO:0000313" key="7">
    <source>
        <dbReference type="EMBL" id="QZD91129.1"/>
    </source>
</evidence>
<dbReference type="InterPro" id="IPR000184">
    <property type="entry name" value="Bac_surfAg_D15"/>
</dbReference>
<sequence>MAATPLAAQDPEAPASLEELIPDSAVENPDEWASKGADTSQPSDVTAPDPETPIAEPPGLDLAWPDDIAIEGFEPLEPEEDIEFADLDLGQSQVALEEAETERLADNLVLGFPQTEPPFSERGDFVERYEALSTIEELEDEDANVAQLAARAREDEELLGNLLRVYGYYDGQVLRSIGSIQAGDDAAEAQPTVRFDIIPGDRYKVGTVNLGNLSAAPDYEALRETFGIYPGDFLQSDTILQEQFDLDRALGETGYPFAAIDEPQLLIDHERVEGDLTLNVEPNGKYVFGKVTSSDPRFLSGRHLSTIARFEPGETYQRSLSMDLRRAVTATGLVSSVSVTPREVTPPQGDQPGVVAMDVDISRAKLRTIAGAIGYGSEEGFRLQASWEHRNLFPPEGALRLRGIVGTQEQLAGVTFRKNNFGGRDRVLTVDAYANTIDSPAFDARTVALVGIYERKSTLLFQKEISWSGGLELVATQERPPDIDGVSQPRQTYFVAALPGTILLDQTDDLLDPTRGFRLGARLSPEASTTNSVESFYLRSQVDGSYYQSLGDKLVLAGRATFGSIPGADLLDIAPSRRFYAGGGGSVRGYGYRKIGPSDELGEPTGGRSLVELAVEARIRTGFFDGAVSVVPFVDAGSVGPGPTPNFEEIKIGAGVGLRYHTGFGPLRVDVGVPLTPDEDDAPVAVYVSLGQAF</sequence>
<evidence type="ECO:0000259" key="6">
    <source>
        <dbReference type="Pfam" id="PF07244"/>
    </source>
</evidence>
<feature type="domain" description="POTRA" evidence="6">
    <location>
        <begin position="203"/>
        <end position="282"/>
    </location>
</feature>
<feature type="region of interest" description="Disordered" evidence="4">
    <location>
        <begin position="1"/>
        <end position="63"/>
    </location>
</feature>
<feature type="domain" description="Bacterial surface antigen (D15)" evidence="5">
    <location>
        <begin position="399"/>
        <end position="694"/>
    </location>
</feature>
<keyword evidence="3" id="KW-0472">Membrane</keyword>
<comment type="subcellular location">
    <subcellularLocation>
        <location evidence="1">Membrane</location>
    </subcellularLocation>
</comment>
<protein>
    <submittedName>
        <fullName evidence="7">BamA/TamA family outer membrane protein</fullName>
    </submittedName>
</protein>
<evidence type="ECO:0000256" key="4">
    <source>
        <dbReference type="SAM" id="MobiDB-lite"/>
    </source>
</evidence>
<evidence type="ECO:0000256" key="3">
    <source>
        <dbReference type="ARBA" id="ARBA00023136"/>
    </source>
</evidence>
<dbReference type="PANTHER" id="PTHR12815">
    <property type="entry name" value="SORTING AND ASSEMBLY MACHINERY SAMM50 PROTEIN FAMILY MEMBER"/>
    <property type="match status" value="1"/>
</dbReference>
<evidence type="ECO:0000259" key="5">
    <source>
        <dbReference type="Pfam" id="PF01103"/>
    </source>
</evidence>
<dbReference type="Gene3D" id="2.40.160.50">
    <property type="entry name" value="membrane protein fhac: a member of the omp85/tpsb transporter family"/>
    <property type="match status" value="1"/>
</dbReference>
<dbReference type="EMBL" id="CP081295">
    <property type="protein sequence ID" value="QZD91129.1"/>
    <property type="molecule type" value="Genomic_DNA"/>
</dbReference>
<proteinExistence type="predicted"/>
<name>A0ABX8ZSP4_9SPHN</name>
<dbReference type="Pfam" id="PF07244">
    <property type="entry name" value="POTRA"/>
    <property type="match status" value="1"/>
</dbReference>
<keyword evidence="2" id="KW-1134">Transmembrane beta strand</keyword>
<organism evidence="7 8">
    <name type="scientific">Qipengyuania aurantiaca</name>
    <dbReference type="NCBI Taxonomy" id="2867233"/>
    <lineage>
        <taxon>Bacteria</taxon>
        <taxon>Pseudomonadati</taxon>
        <taxon>Pseudomonadota</taxon>
        <taxon>Alphaproteobacteria</taxon>
        <taxon>Sphingomonadales</taxon>
        <taxon>Erythrobacteraceae</taxon>
        <taxon>Qipengyuania</taxon>
    </lineage>
</organism>
<dbReference type="PANTHER" id="PTHR12815:SF42">
    <property type="entry name" value="BACTERIAL SURFACE ANTIGEN (D15) DOMAIN-CONTAINING PROTEIN"/>
    <property type="match status" value="1"/>
</dbReference>
<keyword evidence="8" id="KW-1185">Reference proteome</keyword>
<evidence type="ECO:0000256" key="1">
    <source>
        <dbReference type="ARBA" id="ARBA00004370"/>
    </source>
</evidence>
<keyword evidence="2" id="KW-0812">Transmembrane</keyword>
<gene>
    <name evidence="7" type="ORF">K3148_01785</name>
</gene>
<dbReference type="InterPro" id="IPR039910">
    <property type="entry name" value="D15-like"/>
</dbReference>
<evidence type="ECO:0000313" key="8">
    <source>
        <dbReference type="Proteomes" id="UP000824281"/>
    </source>
</evidence>
<dbReference type="Proteomes" id="UP000824281">
    <property type="component" value="Chromosome"/>
</dbReference>